<dbReference type="AlphaFoldDB" id="A0A165AYK5"/>
<evidence type="ECO:0000259" key="1">
    <source>
        <dbReference type="Pfam" id="PF08450"/>
    </source>
</evidence>
<dbReference type="InParanoid" id="A0A165AYK5"/>
<dbReference type="STRING" id="1314781.A0A165AYK5"/>
<protein>
    <submittedName>
        <fullName evidence="2">Calcium-dependent phosphotriesterase</fullName>
    </submittedName>
</protein>
<dbReference type="SUPFAM" id="SSF63829">
    <property type="entry name" value="Calcium-dependent phosphotriesterase"/>
    <property type="match status" value="1"/>
</dbReference>
<dbReference type="InterPro" id="IPR011042">
    <property type="entry name" value="6-blade_b-propeller_TolB-like"/>
</dbReference>
<dbReference type="Proteomes" id="UP000077266">
    <property type="component" value="Unassembled WGS sequence"/>
</dbReference>
<dbReference type="OrthoDB" id="423498at2759"/>
<reference evidence="2 3" key="1">
    <citation type="journal article" date="2016" name="Mol. Biol. Evol.">
        <title>Comparative Genomics of Early-Diverging Mushroom-Forming Fungi Provides Insights into the Origins of Lignocellulose Decay Capabilities.</title>
        <authorList>
            <person name="Nagy L.G."/>
            <person name="Riley R."/>
            <person name="Tritt A."/>
            <person name="Adam C."/>
            <person name="Daum C."/>
            <person name="Floudas D."/>
            <person name="Sun H."/>
            <person name="Yadav J.S."/>
            <person name="Pangilinan J."/>
            <person name="Larsson K.H."/>
            <person name="Matsuura K."/>
            <person name="Barry K."/>
            <person name="Labutti K."/>
            <person name="Kuo R."/>
            <person name="Ohm R.A."/>
            <person name="Bhattacharya S.S."/>
            <person name="Shirouzu T."/>
            <person name="Yoshinaga Y."/>
            <person name="Martin F.M."/>
            <person name="Grigoriev I.V."/>
            <person name="Hibbett D.S."/>
        </authorList>
    </citation>
    <scope>NUCLEOTIDE SEQUENCE [LARGE SCALE GENOMIC DNA]</scope>
    <source>
        <strain evidence="2 3">HHB12029</strain>
    </source>
</reference>
<name>A0A165AYK5_EXIGL</name>
<evidence type="ECO:0000313" key="3">
    <source>
        <dbReference type="Proteomes" id="UP000077266"/>
    </source>
</evidence>
<dbReference type="Gene3D" id="2.120.10.30">
    <property type="entry name" value="TolB, C-terminal domain"/>
    <property type="match status" value="1"/>
</dbReference>
<dbReference type="EMBL" id="KV426597">
    <property type="protein sequence ID" value="KZV79538.1"/>
    <property type="molecule type" value="Genomic_DNA"/>
</dbReference>
<dbReference type="Pfam" id="PF08450">
    <property type="entry name" value="SGL"/>
    <property type="match status" value="1"/>
</dbReference>
<dbReference type="InterPro" id="IPR013658">
    <property type="entry name" value="SGL"/>
</dbReference>
<dbReference type="PANTHER" id="PTHR47064:SF2">
    <property type="entry name" value="SMP-30_GLUCONOLACTONASE_LRE-LIKE REGION DOMAIN-CONTAINING PROTEIN-RELATED"/>
    <property type="match status" value="1"/>
</dbReference>
<accession>A0A165AYK5</accession>
<dbReference type="InterPro" id="IPR052988">
    <property type="entry name" value="Oryzine_lactonohydrolase"/>
</dbReference>
<sequence>MGANATSRTDAFQMFNPTNTTAPFFQVFHDDFLDILGPHASIVAIASNPGFAFAHEAPIFDPSTDDLFFASNDGGPLGFSDIDHNNQIGRLSLREAETALAKSGGKPVNVTVTKLNLPDTVQMTNGGTGPVNGNLLLINSGRANLPPSLTLVNMRAPHNTTVLLDNFFGRQFNSLNDVKIHPKTGKIFFTDVTYGFLNHFRPLPAMPNQVYRFDPATSAVRVVADGFDRCNGVAFDQSGKKAYVADTGGSGGFLGNNATEPATIYEFDVDARTDAFLNRRVFAYIDTGVPDGVQLDTAGNVYAGTGEGVQVFNPDGVLLGKFFVGAVSANMVFAGDGRLAILAETNVYLVHLAAKGFSLSGPH</sequence>
<evidence type="ECO:0000313" key="2">
    <source>
        <dbReference type="EMBL" id="KZV79538.1"/>
    </source>
</evidence>
<proteinExistence type="predicted"/>
<dbReference type="PANTHER" id="PTHR47064">
    <property type="entry name" value="PUTATIVE (AFU_ORTHOLOGUE AFUA_1G08990)-RELATED"/>
    <property type="match status" value="1"/>
</dbReference>
<feature type="domain" description="SMP-30/Gluconolactonase/LRE-like region" evidence="1">
    <location>
        <begin position="75"/>
        <end position="337"/>
    </location>
</feature>
<organism evidence="2 3">
    <name type="scientific">Exidia glandulosa HHB12029</name>
    <dbReference type="NCBI Taxonomy" id="1314781"/>
    <lineage>
        <taxon>Eukaryota</taxon>
        <taxon>Fungi</taxon>
        <taxon>Dikarya</taxon>
        <taxon>Basidiomycota</taxon>
        <taxon>Agaricomycotina</taxon>
        <taxon>Agaricomycetes</taxon>
        <taxon>Auriculariales</taxon>
        <taxon>Exidiaceae</taxon>
        <taxon>Exidia</taxon>
    </lineage>
</organism>
<gene>
    <name evidence="2" type="ORF">EXIGLDRAFT_714944</name>
</gene>
<keyword evidence="3" id="KW-1185">Reference proteome</keyword>